<dbReference type="InterPro" id="IPR011032">
    <property type="entry name" value="GroES-like_sf"/>
</dbReference>
<protein>
    <submittedName>
        <fullName evidence="3">Co-chaperonin GroES</fullName>
    </submittedName>
</protein>
<dbReference type="InterPro" id="IPR037124">
    <property type="entry name" value="Chaperonin_GroES_sf"/>
</dbReference>
<evidence type="ECO:0000256" key="1">
    <source>
        <dbReference type="ARBA" id="ARBA00023186"/>
    </source>
</evidence>
<feature type="compositionally biased region" description="Basic and acidic residues" evidence="2">
    <location>
        <begin position="9"/>
        <end position="30"/>
    </location>
</feature>
<organism evidence="3">
    <name type="scientific">uncultured virus</name>
    <dbReference type="NCBI Taxonomy" id="340016"/>
    <lineage>
        <taxon>Viruses</taxon>
        <taxon>environmental samples</taxon>
    </lineage>
</organism>
<dbReference type="InterPro" id="IPR020818">
    <property type="entry name" value="Chaperonin_GroES"/>
</dbReference>
<feature type="region of interest" description="Disordered" evidence="2">
    <location>
        <begin position="1"/>
        <end position="32"/>
    </location>
</feature>
<name>A0A221S3R9_9VIRU</name>
<reference evidence="3" key="1">
    <citation type="submission" date="2016-03" db="EMBL/GenBank/DDBJ databases">
        <title>Novel chaperonins are prevalent in the virioplankton and link to viral biology and ecology.</title>
        <authorList>
            <person name="Marine R.L."/>
            <person name="Nasko D.J."/>
            <person name="Polson S.W."/>
            <person name="Wommack K.E."/>
        </authorList>
    </citation>
    <scope>NUCLEOTIDE SEQUENCE</scope>
</reference>
<sequence length="164" mass="18604">MSKIQVPDHVAKSIEAEQKTKQKEETKTEETAENVAYVKEEARVLDPTLLEKSFLERMPQPTGWRILILPYKGKAVTEGGIHLVQSTIDRESLATVVGYVVKMGPDCYKDKSKFEHPWCQEKQWVLIGRYAGARFKLGDESECRIINDDEVIATILDPDDILAV</sequence>
<dbReference type="CDD" id="cd00320">
    <property type="entry name" value="cpn10"/>
    <property type="match status" value="1"/>
</dbReference>
<evidence type="ECO:0000313" key="3">
    <source>
        <dbReference type="EMBL" id="ASN63437.1"/>
    </source>
</evidence>
<evidence type="ECO:0000256" key="2">
    <source>
        <dbReference type="SAM" id="MobiDB-lite"/>
    </source>
</evidence>
<keyword evidence="1" id="KW-0143">Chaperone</keyword>
<dbReference type="GO" id="GO:0044183">
    <property type="term" value="F:protein folding chaperone"/>
    <property type="evidence" value="ECO:0007669"/>
    <property type="project" value="InterPro"/>
</dbReference>
<dbReference type="SUPFAM" id="SSF50129">
    <property type="entry name" value="GroES-like"/>
    <property type="match status" value="1"/>
</dbReference>
<gene>
    <name evidence="3" type="primary">groES</name>
</gene>
<dbReference type="GO" id="GO:0005524">
    <property type="term" value="F:ATP binding"/>
    <property type="evidence" value="ECO:0007669"/>
    <property type="project" value="InterPro"/>
</dbReference>
<dbReference type="Gene3D" id="2.30.33.40">
    <property type="entry name" value="GroES chaperonin"/>
    <property type="match status" value="1"/>
</dbReference>
<dbReference type="EMBL" id="KU970843">
    <property type="protein sequence ID" value="ASN63437.1"/>
    <property type="molecule type" value="Genomic_DNA"/>
</dbReference>
<dbReference type="Pfam" id="PF00166">
    <property type="entry name" value="Cpn10"/>
    <property type="match status" value="1"/>
</dbReference>
<accession>A0A221S3R9</accession>
<proteinExistence type="predicted"/>